<dbReference type="GO" id="GO:0005829">
    <property type="term" value="C:cytosol"/>
    <property type="evidence" value="ECO:0007669"/>
    <property type="project" value="TreeGrafter"/>
</dbReference>
<reference evidence="9" key="1">
    <citation type="submission" date="2020-05" db="EMBL/GenBank/DDBJ databases">
        <title>Phylogenomic resolution of chytrid fungi.</title>
        <authorList>
            <person name="Stajich J.E."/>
            <person name="Amses K."/>
            <person name="Simmons R."/>
            <person name="Seto K."/>
            <person name="Myers J."/>
            <person name="Bonds A."/>
            <person name="Quandt C.A."/>
            <person name="Barry K."/>
            <person name="Liu P."/>
            <person name="Grigoriev I."/>
            <person name="Longcore J.E."/>
            <person name="James T.Y."/>
        </authorList>
    </citation>
    <scope>NUCLEOTIDE SEQUENCE</scope>
    <source>
        <strain evidence="9">JEL0379</strain>
    </source>
</reference>
<dbReference type="InterPro" id="IPR050164">
    <property type="entry name" value="Peptidase_C19"/>
</dbReference>
<dbReference type="PANTHER" id="PTHR24006">
    <property type="entry name" value="UBIQUITIN CARBOXYL-TERMINAL HYDROLASE"/>
    <property type="match status" value="1"/>
</dbReference>
<dbReference type="Gene3D" id="3.90.70.10">
    <property type="entry name" value="Cysteine proteinases"/>
    <property type="match status" value="1"/>
</dbReference>
<accession>A0AAD5TL13</accession>
<evidence type="ECO:0000256" key="3">
    <source>
        <dbReference type="ARBA" id="ARBA00022670"/>
    </source>
</evidence>
<protein>
    <recommendedName>
        <fullName evidence="2">ubiquitinyl hydrolase 1</fullName>
        <ecNumber evidence="2">3.4.19.12</ecNumber>
    </recommendedName>
</protein>
<feature type="domain" description="USP" evidence="8">
    <location>
        <begin position="298"/>
        <end position="676"/>
    </location>
</feature>
<dbReference type="InterPro" id="IPR028889">
    <property type="entry name" value="USP"/>
</dbReference>
<feature type="compositionally biased region" description="Pro residues" evidence="7">
    <location>
        <begin position="232"/>
        <end position="243"/>
    </location>
</feature>
<dbReference type="PROSITE" id="PS00973">
    <property type="entry name" value="USP_2"/>
    <property type="match status" value="1"/>
</dbReference>
<dbReference type="SUPFAM" id="SSF54001">
    <property type="entry name" value="Cysteine proteinases"/>
    <property type="match status" value="1"/>
</dbReference>
<evidence type="ECO:0000313" key="9">
    <source>
        <dbReference type="EMBL" id="KAJ3179155.1"/>
    </source>
</evidence>
<keyword evidence="10" id="KW-1185">Reference proteome</keyword>
<dbReference type="PRINTS" id="PR01217">
    <property type="entry name" value="PRICHEXTENSN"/>
</dbReference>
<organism evidence="9 10">
    <name type="scientific">Geranomyces variabilis</name>
    <dbReference type="NCBI Taxonomy" id="109894"/>
    <lineage>
        <taxon>Eukaryota</taxon>
        <taxon>Fungi</taxon>
        <taxon>Fungi incertae sedis</taxon>
        <taxon>Chytridiomycota</taxon>
        <taxon>Chytridiomycota incertae sedis</taxon>
        <taxon>Chytridiomycetes</taxon>
        <taxon>Spizellomycetales</taxon>
        <taxon>Powellomycetaceae</taxon>
        <taxon>Geranomyces</taxon>
    </lineage>
</organism>
<dbReference type="Proteomes" id="UP001212152">
    <property type="component" value="Unassembled WGS sequence"/>
</dbReference>
<feature type="compositionally biased region" description="Basic and acidic residues" evidence="7">
    <location>
        <begin position="134"/>
        <end position="151"/>
    </location>
</feature>
<name>A0AAD5TL13_9FUNG</name>
<keyword evidence="3" id="KW-0645">Protease</keyword>
<dbReference type="InterPro" id="IPR001394">
    <property type="entry name" value="Peptidase_C19_UCH"/>
</dbReference>
<dbReference type="InterPro" id="IPR038765">
    <property type="entry name" value="Papain-like_cys_pep_sf"/>
</dbReference>
<sequence length="676" mass="72620">MVDLNNLFRQVSFGELGPAPLPMSIVEYMGTRNDPKLYVGGIIFGAITVKWPGAPIKPPAMGKPVVLPLGADWTVASSAEPHHAEVAYAAEGHQAAGSGDDEPESQSATVEKNQEFVEQALTSEKYVLPASNGHTDRKSGQREVFASDKSRGTLPTPLPTPPSPSTMTHRPPSPPPSPEPLTAARKPSSPPPPITTASKSPAKSPPPSTRSPNIKSPPPKSPSTSPTLSSKMPPPAAPAPAPAKGPASARSWADLAKAPPTNGAKPSAIIVPPRRPSVPNGTAPSMAVTYTGHLIHPRGLLNPGNLCYQNAVLQALLHCRPLYNLLRTVGLTAKHALGAKPTVLQAVLMFLAEFPEDAPGTELKQTGTDEGAFAPEYIYTALQETGYFEKAAKGRQEDAQEYLGFLLDALHEELLAMHKASSSPTSTVEPQPQSWVEVGKKNKALETVVTALPTSAISNIFAGRFRSVVRCAGRKDSINVQPFEILPLDIAPDAVQTIENALMSITAPEVLEGFCTPSRTNRTGTATKQLSIEKLPPVIVLHVKRFRYDQARGAQKLMKYVRYGAELKIAPEILAPSTRPTNPTNTNPTSASATTPPSPSTPTTHSSNIRQPEYRLFAVVYHHGKHAAGGHYTADVQRSSGEWLRFDDTLIAKIEERDVIAEKRDRQAYMLFYVRS</sequence>
<evidence type="ECO:0000256" key="6">
    <source>
        <dbReference type="ARBA" id="ARBA00022807"/>
    </source>
</evidence>
<dbReference type="GO" id="GO:0005634">
    <property type="term" value="C:nucleus"/>
    <property type="evidence" value="ECO:0007669"/>
    <property type="project" value="TreeGrafter"/>
</dbReference>
<evidence type="ECO:0000313" key="10">
    <source>
        <dbReference type="Proteomes" id="UP001212152"/>
    </source>
</evidence>
<evidence type="ECO:0000256" key="4">
    <source>
        <dbReference type="ARBA" id="ARBA00022786"/>
    </source>
</evidence>
<dbReference type="EMBL" id="JADGJQ010000022">
    <property type="protein sequence ID" value="KAJ3179155.1"/>
    <property type="molecule type" value="Genomic_DNA"/>
</dbReference>
<keyword evidence="4" id="KW-0833">Ubl conjugation pathway</keyword>
<gene>
    <name evidence="9" type="ORF">HDU87_003113</name>
</gene>
<feature type="compositionally biased region" description="Low complexity" evidence="7">
    <location>
        <begin position="222"/>
        <end position="231"/>
    </location>
</feature>
<dbReference type="GO" id="GO:0004843">
    <property type="term" value="F:cysteine-type deubiquitinase activity"/>
    <property type="evidence" value="ECO:0007669"/>
    <property type="project" value="UniProtKB-EC"/>
</dbReference>
<dbReference type="EC" id="3.4.19.12" evidence="2"/>
<evidence type="ECO:0000256" key="7">
    <source>
        <dbReference type="SAM" id="MobiDB-lite"/>
    </source>
</evidence>
<evidence type="ECO:0000259" key="8">
    <source>
        <dbReference type="PROSITE" id="PS50235"/>
    </source>
</evidence>
<evidence type="ECO:0000256" key="5">
    <source>
        <dbReference type="ARBA" id="ARBA00022801"/>
    </source>
</evidence>
<evidence type="ECO:0000256" key="1">
    <source>
        <dbReference type="ARBA" id="ARBA00000707"/>
    </source>
</evidence>
<comment type="caution">
    <text evidence="9">The sequence shown here is derived from an EMBL/GenBank/DDBJ whole genome shotgun (WGS) entry which is preliminary data.</text>
</comment>
<dbReference type="PANTHER" id="PTHR24006:SF687">
    <property type="entry name" value="UBIQUITIN CARBOXYL-TERMINAL HYDROLASE 10"/>
    <property type="match status" value="1"/>
</dbReference>
<dbReference type="PROSITE" id="PS50235">
    <property type="entry name" value="USP_3"/>
    <property type="match status" value="1"/>
</dbReference>
<proteinExistence type="predicted"/>
<dbReference type="GO" id="GO:0006508">
    <property type="term" value="P:proteolysis"/>
    <property type="evidence" value="ECO:0007669"/>
    <property type="project" value="UniProtKB-KW"/>
</dbReference>
<evidence type="ECO:0000256" key="2">
    <source>
        <dbReference type="ARBA" id="ARBA00012759"/>
    </source>
</evidence>
<dbReference type="GO" id="GO:0016579">
    <property type="term" value="P:protein deubiquitination"/>
    <property type="evidence" value="ECO:0007669"/>
    <property type="project" value="InterPro"/>
</dbReference>
<feature type="compositionally biased region" description="Pro residues" evidence="7">
    <location>
        <begin position="203"/>
        <end position="221"/>
    </location>
</feature>
<comment type="catalytic activity">
    <reaction evidence="1">
        <text>Thiol-dependent hydrolysis of ester, thioester, amide, peptide and isopeptide bonds formed by the C-terminal Gly of ubiquitin (a 76-residue protein attached to proteins as an intracellular targeting signal).</text>
        <dbReference type="EC" id="3.4.19.12"/>
    </reaction>
</comment>
<keyword evidence="5" id="KW-0378">Hydrolase</keyword>
<keyword evidence="6" id="KW-0788">Thiol protease</keyword>
<feature type="region of interest" description="Disordered" evidence="7">
    <location>
        <begin position="574"/>
        <end position="609"/>
    </location>
</feature>
<feature type="region of interest" description="Disordered" evidence="7">
    <location>
        <begin position="124"/>
        <end position="280"/>
    </location>
</feature>
<dbReference type="Pfam" id="PF00443">
    <property type="entry name" value="UCH"/>
    <property type="match status" value="1"/>
</dbReference>
<dbReference type="InterPro" id="IPR018200">
    <property type="entry name" value="USP_CS"/>
</dbReference>
<dbReference type="AlphaFoldDB" id="A0AAD5TL13"/>
<feature type="compositionally biased region" description="Low complexity" evidence="7">
    <location>
        <begin position="575"/>
        <end position="608"/>
    </location>
</feature>